<proteinExistence type="predicted"/>
<dbReference type="EMBL" id="JABBFZ010000001">
    <property type="protein sequence ID" value="NML29780.1"/>
    <property type="molecule type" value="Genomic_DNA"/>
</dbReference>
<dbReference type="Pfam" id="PF07883">
    <property type="entry name" value="Cupin_2"/>
    <property type="match status" value="1"/>
</dbReference>
<keyword evidence="3" id="KW-1185">Reference proteome</keyword>
<organism evidence="2 3">
    <name type="scientific">Paraburkholderia antibiotica</name>
    <dbReference type="NCBI Taxonomy" id="2728839"/>
    <lineage>
        <taxon>Bacteria</taxon>
        <taxon>Pseudomonadati</taxon>
        <taxon>Pseudomonadota</taxon>
        <taxon>Betaproteobacteria</taxon>
        <taxon>Burkholderiales</taxon>
        <taxon>Burkholderiaceae</taxon>
        <taxon>Paraburkholderia</taxon>
    </lineage>
</organism>
<sequence length="124" mass="13444">MSPSPKQGRRGGNLFVSVAGQQTAQATDEQFDTLIEQGGVTIERIVSTGQASPAGFWYDSPRAEWVVLLSGAALLEFEGEAEPLRMGPGDHVLIDAHCRHRVAWTSDTGPSVWLAVYYPRDTTA</sequence>
<name>A0A7X9X1N6_9BURK</name>
<feature type="domain" description="Cupin type-2" evidence="1">
    <location>
        <begin position="61"/>
        <end position="117"/>
    </location>
</feature>
<dbReference type="SUPFAM" id="SSF51182">
    <property type="entry name" value="RmlC-like cupins"/>
    <property type="match status" value="1"/>
</dbReference>
<protein>
    <submittedName>
        <fullName evidence="2">Cupin domain-containing protein</fullName>
    </submittedName>
</protein>
<dbReference type="RefSeq" id="WP_169496295.1">
    <property type="nucleotide sequence ID" value="NZ_JABBFZ010000001.1"/>
</dbReference>
<dbReference type="AlphaFoldDB" id="A0A7X9X1N6"/>
<dbReference type="Gene3D" id="2.60.120.10">
    <property type="entry name" value="Jelly Rolls"/>
    <property type="match status" value="1"/>
</dbReference>
<dbReference type="InterPro" id="IPR014710">
    <property type="entry name" value="RmlC-like_jellyroll"/>
</dbReference>
<reference evidence="2 3" key="1">
    <citation type="submission" date="2020-04" db="EMBL/GenBank/DDBJ databases">
        <title>Paraburkholderia sp. G-4-1-8 isolated from soil.</title>
        <authorList>
            <person name="Dahal R.H."/>
        </authorList>
    </citation>
    <scope>NUCLEOTIDE SEQUENCE [LARGE SCALE GENOMIC DNA]</scope>
    <source>
        <strain evidence="2 3">G-4-1-8</strain>
    </source>
</reference>
<dbReference type="InterPro" id="IPR013096">
    <property type="entry name" value="Cupin_2"/>
</dbReference>
<evidence type="ECO:0000313" key="3">
    <source>
        <dbReference type="Proteomes" id="UP000583127"/>
    </source>
</evidence>
<dbReference type="InterPro" id="IPR011051">
    <property type="entry name" value="RmlC_Cupin_sf"/>
</dbReference>
<dbReference type="CDD" id="cd06981">
    <property type="entry name" value="cupin_reut_a1446"/>
    <property type="match status" value="1"/>
</dbReference>
<accession>A0A7X9X1N6</accession>
<evidence type="ECO:0000313" key="2">
    <source>
        <dbReference type="EMBL" id="NML29780.1"/>
    </source>
</evidence>
<dbReference type="Proteomes" id="UP000583127">
    <property type="component" value="Unassembled WGS sequence"/>
</dbReference>
<gene>
    <name evidence="2" type="ORF">HHL14_02895</name>
</gene>
<evidence type="ECO:0000259" key="1">
    <source>
        <dbReference type="Pfam" id="PF07883"/>
    </source>
</evidence>
<comment type="caution">
    <text evidence="2">The sequence shown here is derived from an EMBL/GenBank/DDBJ whole genome shotgun (WGS) entry which is preliminary data.</text>
</comment>